<keyword evidence="8" id="KW-0256">Endoplasmic reticulum</keyword>
<dbReference type="GO" id="GO:0004581">
    <property type="term" value="F:dolichyl-phosphate beta-glucosyltransferase activity"/>
    <property type="evidence" value="ECO:0007669"/>
    <property type="project" value="UniProtKB-EC"/>
</dbReference>
<dbReference type="EMBL" id="LGKP01000034">
    <property type="protein sequence ID" value="KPL81702.1"/>
    <property type="molecule type" value="Genomic_DNA"/>
</dbReference>
<keyword evidence="11" id="KW-0472">Membrane</keyword>
<organism evidence="14 15">
    <name type="scientific">Herpetosiphon geysericola</name>
    <dbReference type="NCBI Taxonomy" id="70996"/>
    <lineage>
        <taxon>Bacteria</taxon>
        <taxon>Bacillati</taxon>
        <taxon>Chloroflexota</taxon>
        <taxon>Chloroflexia</taxon>
        <taxon>Herpetosiphonales</taxon>
        <taxon>Herpetosiphonaceae</taxon>
        <taxon>Herpetosiphon</taxon>
    </lineage>
</organism>
<evidence type="ECO:0000256" key="4">
    <source>
        <dbReference type="ARBA" id="ARBA00012583"/>
    </source>
</evidence>
<proteinExistence type="inferred from homology"/>
<feature type="domain" description="Glycosyltransferase 2-like" evidence="13">
    <location>
        <begin position="6"/>
        <end position="173"/>
    </location>
</feature>
<evidence type="ECO:0000256" key="5">
    <source>
        <dbReference type="ARBA" id="ARBA00022676"/>
    </source>
</evidence>
<accession>A0A0P6Y8Q7</accession>
<name>A0A0P6Y8Q7_9CHLR</name>
<dbReference type="RefSeq" id="WP_054536366.1">
    <property type="nucleotide sequence ID" value="NZ_LGKP01000034.1"/>
</dbReference>
<dbReference type="InterPro" id="IPR029044">
    <property type="entry name" value="Nucleotide-diphossugar_trans"/>
</dbReference>
<evidence type="ECO:0000256" key="7">
    <source>
        <dbReference type="ARBA" id="ARBA00022692"/>
    </source>
</evidence>
<dbReference type="AlphaFoldDB" id="A0A0P6Y8Q7"/>
<evidence type="ECO:0000313" key="15">
    <source>
        <dbReference type="Proteomes" id="UP000050277"/>
    </source>
</evidence>
<dbReference type="SUPFAM" id="SSF53448">
    <property type="entry name" value="Nucleotide-diphospho-sugar transferases"/>
    <property type="match status" value="1"/>
</dbReference>
<comment type="similarity">
    <text evidence="3">Belongs to the glycosyltransferase 2 family.</text>
</comment>
<evidence type="ECO:0000313" key="14">
    <source>
        <dbReference type="EMBL" id="KPL81702.1"/>
    </source>
</evidence>
<evidence type="ECO:0000256" key="1">
    <source>
        <dbReference type="ARBA" id="ARBA00004389"/>
    </source>
</evidence>
<dbReference type="EC" id="2.4.1.117" evidence="4"/>
<evidence type="ECO:0000256" key="8">
    <source>
        <dbReference type="ARBA" id="ARBA00022824"/>
    </source>
</evidence>
<comment type="catalytic activity">
    <reaction evidence="12">
        <text>a di-trans,poly-cis-dolichyl phosphate + UDP-alpha-D-glucose = a di-trans,poly-cis-dolichyl beta-D-glucosyl phosphate + UDP</text>
        <dbReference type="Rhea" id="RHEA:15401"/>
        <dbReference type="Rhea" id="RHEA-COMP:19498"/>
        <dbReference type="Rhea" id="RHEA-COMP:19502"/>
        <dbReference type="ChEBI" id="CHEBI:57525"/>
        <dbReference type="ChEBI" id="CHEBI:57683"/>
        <dbReference type="ChEBI" id="CHEBI:58223"/>
        <dbReference type="ChEBI" id="CHEBI:58885"/>
        <dbReference type="EC" id="2.4.1.117"/>
    </reaction>
    <physiologicalReaction direction="left-to-right" evidence="12">
        <dbReference type="Rhea" id="RHEA:15402"/>
    </physiologicalReaction>
</comment>
<keyword evidence="10" id="KW-1133">Transmembrane helix</keyword>
<sequence>MAPYLSVVIPAYNEARRLPQTLPLVLQFLTAQPWSWELLVVDDGSSDQTVAVAEAACSEYAQARVIQNPHRGKGYTVRTGMTQASGEYVLFSDADLAVPMNEWPKLEAKLQQQYDIVIASREGAGASRIDEPFMRHLMGRVFNLIVRVLGIGKFQDTQCGFKVFSREASHDVFGRMRLYDDTTEAPKGAAVTAFDVEVLYLALRRGYKIAEVPVTWRYGEETKVDNIRDSWRNLRDVIKVRWNALSGQYRDVKNKNIEHRA</sequence>
<gene>
    <name evidence="14" type="ORF">SE18_20680</name>
</gene>
<evidence type="ECO:0000256" key="6">
    <source>
        <dbReference type="ARBA" id="ARBA00022679"/>
    </source>
</evidence>
<evidence type="ECO:0000256" key="11">
    <source>
        <dbReference type="ARBA" id="ARBA00023136"/>
    </source>
</evidence>
<reference evidence="14 15" key="1">
    <citation type="submission" date="2015-07" db="EMBL/GenBank/DDBJ databases">
        <title>Whole genome sequence of Herpetosiphon geysericola DSM 7119.</title>
        <authorList>
            <person name="Hemp J."/>
            <person name="Ward L.M."/>
            <person name="Pace L.A."/>
            <person name="Fischer W.W."/>
        </authorList>
    </citation>
    <scope>NUCLEOTIDE SEQUENCE [LARGE SCALE GENOMIC DNA]</scope>
    <source>
        <strain evidence="14 15">DSM 7119</strain>
    </source>
</reference>
<dbReference type="STRING" id="70996.SE18_20680"/>
<protein>
    <recommendedName>
        <fullName evidence="4">dolichyl-phosphate beta-glucosyltransferase</fullName>
        <ecNumber evidence="4">2.4.1.117</ecNumber>
    </recommendedName>
</protein>
<dbReference type="PANTHER" id="PTHR10859:SF91">
    <property type="entry name" value="DOLICHYL-PHOSPHATE BETA-GLUCOSYLTRANSFERASE"/>
    <property type="match status" value="1"/>
</dbReference>
<dbReference type="GO" id="GO:0006487">
    <property type="term" value="P:protein N-linked glycosylation"/>
    <property type="evidence" value="ECO:0007669"/>
    <property type="project" value="TreeGrafter"/>
</dbReference>
<evidence type="ECO:0000259" key="13">
    <source>
        <dbReference type="Pfam" id="PF00535"/>
    </source>
</evidence>
<dbReference type="CDD" id="cd04188">
    <property type="entry name" value="DPG_synthase"/>
    <property type="match status" value="1"/>
</dbReference>
<comment type="subcellular location">
    <subcellularLocation>
        <location evidence="1">Endoplasmic reticulum membrane</location>
        <topology evidence="1">Single-pass membrane protein</topology>
    </subcellularLocation>
</comment>
<evidence type="ECO:0000256" key="12">
    <source>
        <dbReference type="ARBA" id="ARBA00045097"/>
    </source>
</evidence>
<keyword evidence="6 14" id="KW-0808">Transferase</keyword>
<dbReference type="Pfam" id="PF00535">
    <property type="entry name" value="Glycos_transf_2"/>
    <property type="match status" value="1"/>
</dbReference>
<dbReference type="Proteomes" id="UP000050277">
    <property type="component" value="Unassembled WGS sequence"/>
</dbReference>
<keyword evidence="7" id="KW-0812">Transmembrane</keyword>
<keyword evidence="9" id="KW-0735">Signal-anchor</keyword>
<comment type="pathway">
    <text evidence="2">Protein modification; protein glycosylation.</text>
</comment>
<evidence type="ECO:0000256" key="9">
    <source>
        <dbReference type="ARBA" id="ARBA00022968"/>
    </source>
</evidence>
<dbReference type="InterPro" id="IPR035518">
    <property type="entry name" value="DPG_synthase"/>
</dbReference>
<keyword evidence="5" id="KW-0328">Glycosyltransferase</keyword>
<evidence type="ECO:0000256" key="2">
    <source>
        <dbReference type="ARBA" id="ARBA00004922"/>
    </source>
</evidence>
<dbReference type="InterPro" id="IPR001173">
    <property type="entry name" value="Glyco_trans_2-like"/>
</dbReference>
<evidence type="ECO:0000256" key="3">
    <source>
        <dbReference type="ARBA" id="ARBA00006739"/>
    </source>
</evidence>
<dbReference type="Gene3D" id="3.90.550.10">
    <property type="entry name" value="Spore Coat Polysaccharide Biosynthesis Protein SpsA, Chain A"/>
    <property type="match status" value="1"/>
</dbReference>
<keyword evidence="15" id="KW-1185">Reference proteome</keyword>
<dbReference type="OrthoDB" id="9810303at2"/>
<evidence type="ECO:0000256" key="10">
    <source>
        <dbReference type="ARBA" id="ARBA00022989"/>
    </source>
</evidence>
<dbReference type="PANTHER" id="PTHR10859">
    <property type="entry name" value="GLYCOSYL TRANSFERASE"/>
    <property type="match status" value="1"/>
</dbReference>
<comment type="caution">
    <text evidence="14">The sequence shown here is derived from an EMBL/GenBank/DDBJ whole genome shotgun (WGS) entry which is preliminary data.</text>
</comment>